<dbReference type="Pfam" id="PF17768">
    <property type="entry name" value="RecJ_OB"/>
    <property type="match status" value="1"/>
</dbReference>
<dbReference type="GO" id="GO:0003676">
    <property type="term" value="F:nucleic acid binding"/>
    <property type="evidence" value="ECO:0007669"/>
    <property type="project" value="InterPro"/>
</dbReference>
<dbReference type="Pfam" id="PF01368">
    <property type="entry name" value="DHH"/>
    <property type="match status" value="1"/>
</dbReference>
<dbReference type="InterPro" id="IPR003156">
    <property type="entry name" value="DHHA1_dom"/>
</dbReference>
<dbReference type="InterPro" id="IPR038763">
    <property type="entry name" value="DHH_sf"/>
</dbReference>
<dbReference type="Pfam" id="PF02272">
    <property type="entry name" value="DHHA1"/>
    <property type="match status" value="1"/>
</dbReference>
<evidence type="ECO:0000256" key="6">
    <source>
        <dbReference type="SAM" id="Coils"/>
    </source>
</evidence>
<feature type="domain" description="DHHA1" evidence="8">
    <location>
        <begin position="385"/>
        <end position="481"/>
    </location>
</feature>
<evidence type="ECO:0000259" key="8">
    <source>
        <dbReference type="Pfam" id="PF02272"/>
    </source>
</evidence>
<feature type="coiled-coil region" evidence="6">
    <location>
        <begin position="346"/>
        <end position="373"/>
    </location>
</feature>
<evidence type="ECO:0000256" key="1">
    <source>
        <dbReference type="ARBA" id="ARBA00005915"/>
    </source>
</evidence>
<dbReference type="Proteomes" id="UP000233491">
    <property type="component" value="Unassembled WGS sequence"/>
</dbReference>
<evidence type="ECO:0000256" key="5">
    <source>
        <dbReference type="ARBA" id="ARBA00022839"/>
    </source>
</evidence>
<dbReference type="EMBL" id="PJNW01000001">
    <property type="protein sequence ID" value="PKR91234.1"/>
    <property type="molecule type" value="Genomic_DNA"/>
</dbReference>
<dbReference type="GO" id="GO:0006281">
    <property type="term" value="P:DNA repair"/>
    <property type="evidence" value="ECO:0007669"/>
    <property type="project" value="InterPro"/>
</dbReference>
<keyword evidence="5 10" id="KW-0269">Exonuclease</keyword>
<evidence type="ECO:0000313" key="11">
    <source>
        <dbReference type="Proteomes" id="UP000233491"/>
    </source>
</evidence>
<dbReference type="PANTHER" id="PTHR30255">
    <property type="entry name" value="SINGLE-STRANDED-DNA-SPECIFIC EXONUCLEASE RECJ"/>
    <property type="match status" value="1"/>
</dbReference>
<name>A0A1I4U883_9HYPH</name>
<dbReference type="AlphaFoldDB" id="A0A1I4U883"/>
<dbReference type="Gene3D" id="3.10.310.30">
    <property type="match status" value="1"/>
</dbReference>
<dbReference type="GO" id="GO:0008409">
    <property type="term" value="F:5'-3' exonuclease activity"/>
    <property type="evidence" value="ECO:0007669"/>
    <property type="project" value="InterPro"/>
</dbReference>
<dbReference type="PANTHER" id="PTHR30255:SF2">
    <property type="entry name" value="SINGLE-STRANDED-DNA-SPECIFIC EXONUCLEASE RECJ"/>
    <property type="match status" value="1"/>
</dbReference>
<dbReference type="GO" id="GO:0006310">
    <property type="term" value="P:DNA recombination"/>
    <property type="evidence" value="ECO:0007669"/>
    <property type="project" value="InterPro"/>
</dbReference>
<organism evidence="10 11">
    <name type="scientific">Pleomorphomonas diazotrophica</name>
    <dbReference type="NCBI Taxonomy" id="1166257"/>
    <lineage>
        <taxon>Bacteria</taxon>
        <taxon>Pseudomonadati</taxon>
        <taxon>Pseudomonadota</taxon>
        <taxon>Alphaproteobacteria</taxon>
        <taxon>Hyphomicrobiales</taxon>
        <taxon>Pleomorphomonadaceae</taxon>
        <taxon>Pleomorphomonas</taxon>
    </lineage>
</organism>
<dbReference type="InterPro" id="IPR041122">
    <property type="entry name" value="RecJ_OB"/>
</dbReference>
<evidence type="ECO:0000259" key="9">
    <source>
        <dbReference type="Pfam" id="PF17768"/>
    </source>
</evidence>
<dbReference type="NCBIfam" id="TIGR00644">
    <property type="entry name" value="recJ"/>
    <property type="match status" value="1"/>
</dbReference>
<dbReference type="SUPFAM" id="SSF64182">
    <property type="entry name" value="DHH phosphoesterases"/>
    <property type="match status" value="1"/>
</dbReference>
<dbReference type="Gene3D" id="3.90.1640.30">
    <property type="match status" value="1"/>
</dbReference>
<sequence length="613" mass="64088">MTASAESVQPTLPAGRRAVLGVTRSAMDRPWRDRLDTRGGALARQIAQEVGLPDVVARLLAARDVAADAAEAYLNPQIRTLLPDPSLFTDMEAAAGRIADAVERGEKVAVFGDYDVDGATSVAVFVRYLRSQGLDPAVYIPDRLVDGYGPNPRAIGELAAGGATLLVTLDCGTSSFEAFEEARRLSLDVVTLDHHQAGVELPPALALVNPNRQDDLSGHGHLAAVGVTFVTLVAVNRELRRRGWFDRQGTVPPDLLALLDLVALGTVCDVVPLIGLNRAFVVKGLSVLRTRGNRGLAALADVVKLNGPPTPYNLAFMLGPRINAGGRIGDSGLGARLLTSDDHVAAGRIAVELDRLNRERQTLEAEALDAAEIMVATRLGGTAPPVIVEASADWHPGIVGLVAARLKERYRCPTFAIALDGEGGAVGSGRSIAGIDLGAVVRLALERGLIAKGGGHAMAAGISLPADGVDAFRAFVSAAVADGVAMARAAEALDIDAALTADGATPDLVEAIGRVGPFGSAQPEPLFVFPSHRLLYLDTAGRNHLRLTLASSSGTRVKAMAFRAVGQPLGDFLTANRGGPVHIAGHVDLDWWQGAPRVSIRVVDAADPAKARP</sequence>
<dbReference type="RefSeq" id="WP_101286997.1">
    <property type="nucleotide sequence ID" value="NZ_FOUQ01000007.1"/>
</dbReference>
<accession>A0A1I4U883</accession>
<keyword evidence="11" id="KW-1185">Reference proteome</keyword>
<evidence type="ECO:0000313" key="10">
    <source>
        <dbReference type="EMBL" id="PKR91234.1"/>
    </source>
</evidence>
<comment type="caution">
    <text evidence="10">The sequence shown here is derived from an EMBL/GenBank/DDBJ whole genome shotgun (WGS) entry which is preliminary data.</text>
</comment>
<feature type="domain" description="DDH" evidence="7">
    <location>
        <begin position="107"/>
        <end position="265"/>
    </location>
</feature>
<evidence type="ECO:0000259" key="7">
    <source>
        <dbReference type="Pfam" id="PF01368"/>
    </source>
</evidence>
<gene>
    <name evidence="10" type="primary">recJ</name>
    <name evidence="10" type="ORF">CXZ10_00510</name>
</gene>
<dbReference type="InterPro" id="IPR004610">
    <property type="entry name" value="RecJ"/>
</dbReference>
<dbReference type="InterPro" id="IPR051673">
    <property type="entry name" value="SSDNA_exonuclease_RecJ"/>
</dbReference>
<dbReference type="OrthoDB" id="9809852at2"/>
<evidence type="ECO:0000256" key="4">
    <source>
        <dbReference type="ARBA" id="ARBA00022801"/>
    </source>
</evidence>
<feature type="domain" description="RecJ OB" evidence="9">
    <location>
        <begin position="495"/>
        <end position="604"/>
    </location>
</feature>
<keyword evidence="3" id="KW-0540">Nuclease</keyword>
<reference evidence="10 11" key="1">
    <citation type="submission" date="2017-12" db="EMBL/GenBank/DDBJ databases">
        <title>Anaerobic carbon monoxide metabolism by Pleomorphomonas carboxyditropha sp. nov., a new mesophilic hydrogenogenic carboxidotroph.</title>
        <authorList>
            <person name="Esquivel-Elizondo S."/>
            <person name="Krajmalnik-Brown R."/>
        </authorList>
    </citation>
    <scope>NUCLEOTIDE SEQUENCE [LARGE SCALE GENOMIC DNA]</scope>
    <source>
        <strain evidence="10 11">R5-392</strain>
    </source>
</reference>
<keyword evidence="4" id="KW-0378">Hydrolase</keyword>
<protein>
    <recommendedName>
        <fullName evidence="2">Single-stranded-DNA-specific exonuclease RecJ</fullName>
    </recommendedName>
</protein>
<keyword evidence="6" id="KW-0175">Coiled coil</keyword>
<evidence type="ECO:0000256" key="3">
    <source>
        <dbReference type="ARBA" id="ARBA00022722"/>
    </source>
</evidence>
<dbReference type="InterPro" id="IPR001667">
    <property type="entry name" value="DDH_dom"/>
</dbReference>
<evidence type="ECO:0000256" key="2">
    <source>
        <dbReference type="ARBA" id="ARBA00019841"/>
    </source>
</evidence>
<proteinExistence type="inferred from homology"/>
<comment type="similarity">
    <text evidence="1">Belongs to the RecJ family.</text>
</comment>